<comment type="caution">
    <text evidence="1">The sequence shown here is derived from an EMBL/GenBank/DDBJ whole genome shotgun (WGS) entry which is preliminary data.</text>
</comment>
<proteinExistence type="predicted"/>
<protein>
    <submittedName>
        <fullName evidence="1">Uncharacterized protein</fullName>
    </submittedName>
</protein>
<evidence type="ECO:0000313" key="2">
    <source>
        <dbReference type="Proteomes" id="UP001458880"/>
    </source>
</evidence>
<sequence>MLERLLYNRIGSHILETIPIEHARFRPNRGVGSTNPQHRHSDSDYLNWQLNTHARFRPNRGVGSTNPQHRHSDSDYLNWQLNTHLLFDSTDSQLQPVLTHIPPPYFRK</sequence>
<evidence type="ECO:0000313" key="1">
    <source>
        <dbReference type="EMBL" id="KAK9693634.1"/>
    </source>
</evidence>
<accession>A0AAW1IU59</accession>
<keyword evidence="2" id="KW-1185">Reference proteome</keyword>
<name>A0AAW1IU59_POPJA</name>
<dbReference type="EMBL" id="JASPKY010000536">
    <property type="protein sequence ID" value="KAK9693634.1"/>
    <property type="molecule type" value="Genomic_DNA"/>
</dbReference>
<reference evidence="1 2" key="1">
    <citation type="journal article" date="2024" name="BMC Genomics">
        <title>De novo assembly and annotation of Popillia japonica's genome with initial clues to its potential as an invasive pest.</title>
        <authorList>
            <person name="Cucini C."/>
            <person name="Boschi S."/>
            <person name="Funari R."/>
            <person name="Cardaioli E."/>
            <person name="Iannotti N."/>
            <person name="Marturano G."/>
            <person name="Paoli F."/>
            <person name="Bruttini M."/>
            <person name="Carapelli A."/>
            <person name="Frati F."/>
            <person name="Nardi F."/>
        </authorList>
    </citation>
    <scope>NUCLEOTIDE SEQUENCE [LARGE SCALE GENOMIC DNA]</scope>
    <source>
        <strain evidence="1">DMR45628</strain>
    </source>
</reference>
<dbReference type="AlphaFoldDB" id="A0AAW1IU59"/>
<dbReference type="Proteomes" id="UP001458880">
    <property type="component" value="Unassembled WGS sequence"/>
</dbReference>
<gene>
    <name evidence="1" type="ORF">QE152_g34081</name>
</gene>
<organism evidence="1 2">
    <name type="scientific">Popillia japonica</name>
    <name type="common">Japanese beetle</name>
    <dbReference type="NCBI Taxonomy" id="7064"/>
    <lineage>
        <taxon>Eukaryota</taxon>
        <taxon>Metazoa</taxon>
        <taxon>Ecdysozoa</taxon>
        <taxon>Arthropoda</taxon>
        <taxon>Hexapoda</taxon>
        <taxon>Insecta</taxon>
        <taxon>Pterygota</taxon>
        <taxon>Neoptera</taxon>
        <taxon>Endopterygota</taxon>
        <taxon>Coleoptera</taxon>
        <taxon>Polyphaga</taxon>
        <taxon>Scarabaeiformia</taxon>
        <taxon>Scarabaeidae</taxon>
        <taxon>Rutelinae</taxon>
        <taxon>Popillia</taxon>
    </lineage>
</organism>